<feature type="non-terminal residue" evidence="1">
    <location>
        <position position="66"/>
    </location>
</feature>
<evidence type="ECO:0000313" key="1">
    <source>
        <dbReference type="EMBL" id="CAA9292512.1"/>
    </source>
</evidence>
<proteinExistence type="predicted"/>
<dbReference type="AlphaFoldDB" id="A0A6J4K0A2"/>
<accession>A0A6J4K0A2</accession>
<dbReference type="EMBL" id="CADCTK010000984">
    <property type="protein sequence ID" value="CAA9292512.1"/>
    <property type="molecule type" value="Genomic_DNA"/>
</dbReference>
<organism evidence="1">
    <name type="scientific">uncultured Chloroflexia bacterium</name>
    <dbReference type="NCBI Taxonomy" id="1672391"/>
    <lineage>
        <taxon>Bacteria</taxon>
        <taxon>Bacillati</taxon>
        <taxon>Chloroflexota</taxon>
        <taxon>Chloroflexia</taxon>
        <taxon>environmental samples</taxon>
    </lineage>
</organism>
<reference evidence="1" key="1">
    <citation type="submission" date="2020-02" db="EMBL/GenBank/DDBJ databases">
        <authorList>
            <person name="Meier V. D."/>
        </authorList>
    </citation>
    <scope>NUCLEOTIDE SEQUENCE</scope>
    <source>
        <strain evidence="1">AVDCRST_MAG26</strain>
    </source>
</reference>
<protein>
    <submittedName>
        <fullName evidence="1">Uncharacterized protein</fullName>
    </submittedName>
</protein>
<gene>
    <name evidence="1" type="ORF">AVDCRST_MAG26-4206</name>
</gene>
<name>A0A6J4K0A2_9CHLR</name>
<sequence length="66" mass="6993">MEIPLLASNAVAAILRILGVREFLYSPTGNTVELLTGKLGLVSRCHRRIIQSHSAVTAFVGIGGGF</sequence>